<protein>
    <recommendedName>
        <fullName evidence="3">Helitron helicase-like domain-containing protein</fullName>
    </recommendedName>
</protein>
<name>K0SUC0_THAOC</name>
<dbReference type="OrthoDB" id="100208at2759"/>
<evidence type="ECO:0000313" key="2">
    <source>
        <dbReference type="Proteomes" id="UP000266841"/>
    </source>
</evidence>
<sequence>MQIVLECLIGWDPQTQTCESGIFGDVEAYGLAVEEQARYTLHAHMILWIKNFSDIRRLLFSRDLNERTAARKEYLSYIGKVLCASYGKELVLEHSGCNENQTVTLSVDDLTCDNELLRRTRHKDHCSDIEGKVFRCPHCNVTFSSDDILNMSYQNEITTTGSSVELPLTTERQQIASIRFPYDILLEGHDQQNSPEDPLWKSPSVRRCILNNTENEHDSSHRRGCFKGGKAECRFVLPKMDSDDFELYEDLGEDDKNVVTVHHLDGTTSEIAPYSVIAQRDMGSQYLNEHNPVLTEVFGANSNVQVGNPAHLFYNTLYTSKNTQNDDQSKYVSIATSIIRRIARTQQEARSQQDGSQDQADYLEGLCRFLSGMTAAISKDIVSSTMAHWLLTHNGSRFMFSCGFQEVPLGQMLDTLLGKDVRTFRVRRNYSKLEGKSVTWGDSASNNYIYRPDELGRLCLYELTMKWAISFLQEVQGDE</sequence>
<reference evidence="1 2" key="1">
    <citation type="journal article" date="2012" name="Genome Biol.">
        <title>Genome and low-iron response of an oceanic diatom adapted to chronic iron limitation.</title>
        <authorList>
            <person name="Lommer M."/>
            <person name="Specht M."/>
            <person name="Roy A.S."/>
            <person name="Kraemer L."/>
            <person name="Andreson R."/>
            <person name="Gutowska M.A."/>
            <person name="Wolf J."/>
            <person name="Bergner S.V."/>
            <person name="Schilhabel M.B."/>
            <person name="Klostermeier U.C."/>
            <person name="Beiko R.G."/>
            <person name="Rosenstiel P."/>
            <person name="Hippler M."/>
            <person name="Laroche J."/>
        </authorList>
    </citation>
    <scope>NUCLEOTIDE SEQUENCE [LARGE SCALE GENOMIC DNA]</scope>
    <source>
        <strain evidence="1 2">CCMP1005</strain>
    </source>
</reference>
<evidence type="ECO:0000313" key="1">
    <source>
        <dbReference type="EMBL" id="EJK64581.1"/>
    </source>
</evidence>
<dbReference type="EMBL" id="AGNL01017104">
    <property type="protein sequence ID" value="EJK64581.1"/>
    <property type="molecule type" value="Genomic_DNA"/>
</dbReference>
<dbReference type="AlphaFoldDB" id="K0SUC0"/>
<dbReference type="eggNOG" id="ENOG502S9UM">
    <property type="taxonomic scope" value="Eukaryota"/>
</dbReference>
<dbReference type="Proteomes" id="UP000266841">
    <property type="component" value="Unassembled WGS sequence"/>
</dbReference>
<comment type="caution">
    <text evidence="1">The sequence shown here is derived from an EMBL/GenBank/DDBJ whole genome shotgun (WGS) entry which is preliminary data.</text>
</comment>
<accession>K0SUC0</accession>
<evidence type="ECO:0008006" key="3">
    <source>
        <dbReference type="Google" id="ProtNLM"/>
    </source>
</evidence>
<gene>
    <name evidence="1" type="ORF">THAOC_14673</name>
</gene>
<proteinExistence type="predicted"/>
<keyword evidence="2" id="KW-1185">Reference proteome</keyword>
<organism evidence="1 2">
    <name type="scientific">Thalassiosira oceanica</name>
    <name type="common">Marine diatom</name>
    <dbReference type="NCBI Taxonomy" id="159749"/>
    <lineage>
        <taxon>Eukaryota</taxon>
        <taxon>Sar</taxon>
        <taxon>Stramenopiles</taxon>
        <taxon>Ochrophyta</taxon>
        <taxon>Bacillariophyta</taxon>
        <taxon>Coscinodiscophyceae</taxon>
        <taxon>Thalassiosirophycidae</taxon>
        <taxon>Thalassiosirales</taxon>
        <taxon>Thalassiosiraceae</taxon>
        <taxon>Thalassiosira</taxon>
    </lineage>
</organism>